<keyword evidence="1" id="KW-0175">Coiled coil</keyword>
<name>A0A6I2NIH9_PARDI</name>
<sequence length="1201" mass="134522">MVYIFKDRLIRVEWTIYKGISPVKEDFSRSNVKVFLLGNREKYLLQARADKGTLYVDIPSGLEEGTYSIEAIWVKNMDHVFDTRSVCRSKKEDLFSITEFEDEATNIGEGVVVLKVKTSTATYGYDGLSSYELAVLRGDWNGTEGEWLKHERYVSVLDSRGDSEVDTMSQKAITDELEAQDNAIEDIREDTEKLDNRVEKAEDKVNNMGDVVDEIKSHAPVSARPAGFKPDIDLTPEITVDRAWRDHEGNVIRDTYITRRGLRNEIIDITNQQVTDLKPGSVDPDDLSEATKQLIGNKSITNLPDEEDITVTDNRTLKLKDKEYAPKDYSGMGRVYLRKHYVNGVNTLTQHMMRKPNTIYIIQYDYCLAGQTIEVPENCVLDFQGGSLRDGILQGNNTIIKACYNIFDGITFIGSFECSFKALWFNVSSKNIDNSPFIMDMLYRLKGVDKSITLDYGGVVVDFESNSVYRLSSSIDLTGFSLCLDFKGCIFQPNKDFSGDYVIGVFSSSAWNDGFWGGVIKNLNIQNDNRLNVGGIYLIHSFKTSLEGIYTCNMHKSSCYIGENCAELVLRDFNFKFDYSYSNNAPIDVDNMPMYSGLCVRSTDVFISDGFITHYHIGMFVDAGSNMFSRIHIWGYNDKVTDLPPHTCNIGVYLTKYAGVSSYFGVITDDTYPIDNMKSPKDIVNGRLNGGVGFFLNDAYSNLFSGCRGVGNSYQGTSNIIKFFYIASDKPEDCNWDNAFVACSKSGNAYTRDVLNYSPDIPEISQNRSSSLALRGKNGWIFNNYFTQNNYQNWYTFNTDAKGVNNDDMDFVLRFVKSGNLIGRLFFSQRPDNNGNLNSSFRILTNNNNGLSIQDKYECIVPEGGNGKLKFGNFSNSHDYNFKYVAGNTIGSVGYSDSEGGLPDDLLGGEYGLLCFDKSRIEYSLWNGYNWVNINGTKVNEKSLKGKKISILGDSISTYDGYLPNGYPAFYNDANLENVNNTYWMRFIKATDATLGVNSSYSGSHVCGNSNDTTGSVCCSTARIDKLGENGDPDIIIINVGINDFGGSTGNKSIGTWNSKSTIPSEGVQSTFSEGYALMLAKIMKKYPMAKIFTCLLIPVSNTGYDQSSANEYPIVNANGDSLYEFNECIKSVSNVLGACIVDMYSCGMNIYNSKIFLIDGLHPKINGHKLMCDSLYKTVHNSFMERKKIFQKDKGEYEII</sequence>
<protein>
    <recommendedName>
        <fullName evidence="4">SGNH hydrolase-type esterase domain-containing protein</fullName>
    </recommendedName>
</protein>
<dbReference type="AlphaFoldDB" id="A0A6I2NIH9"/>
<dbReference type="InterPro" id="IPR036514">
    <property type="entry name" value="SGNH_hydro_sf"/>
</dbReference>
<dbReference type="GO" id="GO:0004622">
    <property type="term" value="F:phosphatidylcholine lysophospholipase activity"/>
    <property type="evidence" value="ECO:0007669"/>
    <property type="project" value="TreeGrafter"/>
</dbReference>
<dbReference type="PANTHER" id="PTHR30383:SF5">
    <property type="entry name" value="SGNH HYDROLASE-TYPE ESTERASE DOMAIN-CONTAINING PROTEIN"/>
    <property type="match status" value="1"/>
</dbReference>
<organism evidence="2 3">
    <name type="scientific">Parabacteroides distasonis</name>
    <dbReference type="NCBI Taxonomy" id="823"/>
    <lineage>
        <taxon>Bacteria</taxon>
        <taxon>Pseudomonadati</taxon>
        <taxon>Bacteroidota</taxon>
        <taxon>Bacteroidia</taxon>
        <taxon>Bacteroidales</taxon>
        <taxon>Tannerellaceae</taxon>
        <taxon>Parabacteroides</taxon>
    </lineage>
</organism>
<comment type="caution">
    <text evidence="2">The sequence shown here is derived from an EMBL/GenBank/DDBJ whole genome shotgun (WGS) entry which is preliminary data.</text>
</comment>
<dbReference type="Proteomes" id="UP000432516">
    <property type="component" value="Unassembled WGS sequence"/>
</dbReference>
<evidence type="ECO:0008006" key="4">
    <source>
        <dbReference type="Google" id="ProtNLM"/>
    </source>
</evidence>
<dbReference type="CDD" id="cd00229">
    <property type="entry name" value="SGNH_hydrolase"/>
    <property type="match status" value="1"/>
</dbReference>
<dbReference type="Gene3D" id="3.40.50.1110">
    <property type="entry name" value="SGNH hydrolase"/>
    <property type="match status" value="1"/>
</dbReference>
<feature type="coiled-coil region" evidence="1">
    <location>
        <begin position="170"/>
        <end position="211"/>
    </location>
</feature>
<dbReference type="EMBL" id="WKNE01000002">
    <property type="protein sequence ID" value="MRZ53792.1"/>
    <property type="molecule type" value="Genomic_DNA"/>
</dbReference>
<accession>A0A6I2NIH9</accession>
<dbReference type="InterPro" id="IPR032588">
    <property type="entry name" value="Lipase_GDSL_lke"/>
</dbReference>
<dbReference type="PANTHER" id="PTHR30383">
    <property type="entry name" value="THIOESTERASE 1/PROTEASE 1/LYSOPHOSPHOLIPASE L1"/>
    <property type="match status" value="1"/>
</dbReference>
<dbReference type="InterPro" id="IPR051532">
    <property type="entry name" value="Ester_Hydrolysis_Enzymes"/>
</dbReference>
<evidence type="ECO:0000256" key="1">
    <source>
        <dbReference type="SAM" id="Coils"/>
    </source>
</evidence>
<reference evidence="2 3" key="1">
    <citation type="journal article" date="2019" name="Nat. Med.">
        <title>A library of human gut bacterial isolates paired with longitudinal multiomics data enables mechanistic microbiome research.</title>
        <authorList>
            <person name="Poyet M."/>
            <person name="Groussin M."/>
            <person name="Gibbons S.M."/>
            <person name="Avila-Pacheco J."/>
            <person name="Jiang X."/>
            <person name="Kearney S.M."/>
            <person name="Perrotta A.R."/>
            <person name="Berdy B."/>
            <person name="Zhao S."/>
            <person name="Lieberman T.D."/>
            <person name="Swanson P.K."/>
            <person name="Smith M."/>
            <person name="Roesemann S."/>
            <person name="Alexander J.E."/>
            <person name="Rich S.A."/>
            <person name="Livny J."/>
            <person name="Vlamakis H."/>
            <person name="Clish C."/>
            <person name="Bullock K."/>
            <person name="Deik A."/>
            <person name="Scott J."/>
            <person name="Pierce K.A."/>
            <person name="Xavier R.J."/>
            <person name="Alm E.J."/>
        </authorList>
    </citation>
    <scope>NUCLEOTIDE SEQUENCE [LARGE SCALE GENOMIC DNA]</scope>
    <source>
        <strain evidence="2 3">BIOML-A2</strain>
    </source>
</reference>
<evidence type="ECO:0000313" key="3">
    <source>
        <dbReference type="Proteomes" id="UP000432516"/>
    </source>
</evidence>
<dbReference type="Pfam" id="PF16255">
    <property type="entry name" value="Lipase_GDSL_lke"/>
    <property type="match status" value="1"/>
</dbReference>
<dbReference type="SUPFAM" id="SSF52266">
    <property type="entry name" value="SGNH hydrolase"/>
    <property type="match status" value="1"/>
</dbReference>
<gene>
    <name evidence="2" type="ORF">GKD68_03390</name>
</gene>
<evidence type="ECO:0000313" key="2">
    <source>
        <dbReference type="EMBL" id="MRZ53792.1"/>
    </source>
</evidence>
<proteinExistence type="predicted"/>